<dbReference type="EMBL" id="MUXF01000008">
    <property type="protein sequence ID" value="PUE66749.1"/>
    <property type="molecule type" value="Genomic_DNA"/>
</dbReference>
<feature type="domain" description="Rho termination factor-like N-terminal" evidence="1">
    <location>
        <begin position="5"/>
        <end position="47"/>
    </location>
</feature>
<proteinExistence type="predicted"/>
<protein>
    <recommendedName>
        <fullName evidence="1">Rho termination factor-like N-terminal domain-containing protein</fullName>
    </recommendedName>
</protein>
<comment type="caution">
    <text evidence="2">The sequence shown here is derived from an EMBL/GenBank/DDBJ whole genome shotgun (WGS) entry which is preliminary data.</text>
</comment>
<evidence type="ECO:0000313" key="3">
    <source>
        <dbReference type="Proteomes" id="UP000251311"/>
    </source>
</evidence>
<accession>A0ABX5JH92</accession>
<evidence type="ECO:0000313" key="2">
    <source>
        <dbReference type="EMBL" id="PUE66749.1"/>
    </source>
</evidence>
<dbReference type="SMART" id="SM00959">
    <property type="entry name" value="Rho_N"/>
    <property type="match status" value="1"/>
</dbReference>
<dbReference type="InterPro" id="IPR036269">
    <property type="entry name" value="Rho_N_sf"/>
</dbReference>
<dbReference type="InterPro" id="IPR011112">
    <property type="entry name" value="Rho-like_N"/>
</dbReference>
<name>A0ABX5JH92_9BACT</name>
<dbReference type="SUPFAM" id="SSF68912">
    <property type="entry name" value="Rho N-terminal domain-like"/>
    <property type="match status" value="1"/>
</dbReference>
<gene>
    <name evidence="2" type="ORF">B0175_05125</name>
</gene>
<reference evidence="2 3" key="1">
    <citation type="submission" date="2017-02" db="EMBL/GenBank/DDBJ databases">
        <title>Arcobacter lacus sp. nov., a new species isolated from reclaimed water.</title>
        <authorList>
            <person name="Figueras M.J."/>
            <person name="Perez-Cataluna A."/>
            <person name="Salas-Masso N."/>
        </authorList>
    </citation>
    <scope>NUCLEOTIDE SEQUENCE [LARGE SCALE GENOMIC DNA]</scope>
    <source>
        <strain evidence="2 3">RW43-9</strain>
    </source>
</reference>
<evidence type="ECO:0000259" key="1">
    <source>
        <dbReference type="SMART" id="SM00959"/>
    </source>
</evidence>
<dbReference type="Proteomes" id="UP000251311">
    <property type="component" value="Unassembled WGS sequence"/>
</dbReference>
<dbReference type="RefSeq" id="WP_108527581.1">
    <property type="nucleotide sequence ID" value="NZ_MUXF01000008.1"/>
</dbReference>
<keyword evidence="3" id="KW-1185">Reference proteome</keyword>
<organism evidence="2 3">
    <name type="scientific">Arcobacter lacus</name>
    <dbReference type="NCBI Taxonomy" id="1912876"/>
    <lineage>
        <taxon>Bacteria</taxon>
        <taxon>Pseudomonadati</taxon>
        <taxon>Campylobacterota</taxon>
        <taxon>Epsilonproteobacteria</taxon>
        <taxon>Campylobacterales</taxon>
        <taxon>Arcobacteraceae</taxon>
        <taxon>Arcobacter</taxon>
    </lineage>
</organism>
<sequence>MPKEELEALTVEELKAKCKELGLEGYSNLKKDDLISLILGDDGKNPKEELEEDNEEEIFTLNALRCCKTETKGEVLGKFEISKTDFEADKKIQRFIEIGFIVEAD</sequence>
<dbReference type="Pfam" id="PF07498">
    <property type="entry name" value="Rho_N"/>
    <property type="match status" value="1"/>
</dbReference>
<dbReference type="Gene3D" id="1.10.720.10">
    <property type="match status" value="1"/>
</dbReference>